<comment type="caution">
    <text evidence="1">The sequence shown here is derived from an EMBL/GenBank/DDBJ whole genome shotgun (WGS) entry which is preliminary data.</text>
</comment>
<dbReference type="AlphaFoldDB" id="A0AAE0Z2B0"/>
<protein>
    <submittedName>
        <fullName evidence="1">Uncharacterized protein</fullName>
    </submittedName>
</protein>
<reference evidence="1" key="1">
    <citation type="journal article" date="2023" name="G3 (Bethesda)">
        <title>A reference genome for the long-term kleptoplast-retaining sea slug Elysia crispata morphotype clarki.</title>
        <authorList>
            <person name="Eastman K.E."/>
            <person name="Pendleton A.L."/>
            <person name="Shaikh M.A."/>
            <person name="Suttiyut T."/>
            <person name="Ogas R."/>
            <person name="Tomko P."/>
            <person name="Gavelis G."/>
            <person name="Widhalm J.R."/>
            <person name="Wisecaver J.H."/>
        </authorList>
    </citation>
    <scope>NUCLEOTIDE SEQUENCE</scope>
    <source>
        <strain evidence="1">ECLA1</strain>
    </source>
</reference>
<gene>
    <name evidence="1" type="ORF">RRG08_034669</name>
</gene>
<evidence type="ECO:0000313" key="2">
    <source>
        <dbReference type="Proteomes" id="UP001283361"/>
    </source>
</evidence>
<keyword evidence="2" id="KW-1185">Reference proteome</keyword>
<dbReference type="EMBL" id="JAWDGP010004939">
    <property type="protein sequence ID" value="KAK3760826.1"/>
    <property type="molecule type" value="Genomic_DNA"/>
</dbReference>
<evidence type="ECO:0000313" key="1">
    <source>
        <dbReference type="EMBL" id="KAK3760826.1"/>
    </source>
</evidence>
<name>A0AAE0Z2B0_9GAST</name>
<accession>A0AAE0Z2B0</accession>
<sequence length="147" mass="16573">MMFVWKKAVHALSDIPELEICTCLRGILFGVCPAWAILGQICPALTHKLPFGSLTTRITLRTRSLPNRHYGLGYSLGQEVMFGKIKTRYIAKRRQLIYGFFMTPYRVTPCEMSTFASLNRSNGREGPWRAMVVLFGRVSSGGVLLDL</sequence>
<dbReference type="Proteomes" id="UP001283361">
    <property type="component" value="Unassembled WGS sequence"/>
</dbReference>
<proteinExistence type="predicted"/>
<organism evidence="1 2">
    <name type="scientific">Elysia crispata</name>
    <name type="common">lettuce slug</name>
    <dbReference type="NCBI Taxonomy" id="231223"/>
    <lineage>
        <taxon>Eukaryota</taxon>
        <taxon>Metazoa</taxon>
        <taxon>Spiralia</taxon>
        <taxon>Lophotrochozoa</taxon>
        <taxon>Mollusca</taxon>
        <taxon>Gastropoda</taxon>
        <taxon>Heterobranchia</taxon>
        <taxon>Euthyneura</taxon>
        <taxon>Panpulmonata</taxon>
        <taxon>Sacoglossa</taxon>
        <taxon>Placobranchoidea</taxon>
        <taxon>Plakobranchidae</taxon>
        <taxon>Elysia</taxon>
    </lineage>
</organism>